<organism evidence="2 3">
    <name type="scientific">Lachancea nothofagi CBS 11611</name>
    <dbReference type="NCBI Taxonomy" id="1266666"/>
    <lineage>
        <taxon>Eukaryota</taxon>
        <taxon>Fungi</taxon>
        <taxon>Dikarya</taxon>
        <taxon>Ascomycota</taxon>
        <taxon>Saccharomycotina</taxon>
        <taxon>Saccharomycetes</taxon>
        <taxon>Saccharomycetales</taxon>
        <taxon>Saccharomycetaceae</taxon>
        <taxon>Lachancea</taxon>
    </lineage>
</organism>
<evidence type="ECO:0000313" key="2">
    <source>
        <dbReference type="EMBL" id="SCV05137.1"/>
    </source>
</evidence>
<evidence type="ECO:0000313" key="3">
    <source>
        <dbReference type="Proteomes" id="UP000189911"/>
    </source>
</evidence>
<dbReference type="PROSITE" id="PS50250">
    <property type="entry name" value="PCI"/>
    <property type="match status" value="1"/>
</dbReference>
<dbReference type="EMBL" id="LT598447">
    <property type="protein sequence ID" value="SCV05137.1"/>
    <property type="molecule type" value="Genomic_DNA"/>
</dbReference>
<proteinExistence type="predicted"/>
<accession>A0A1G4KKS4</accession>
<protein>
    <submittedName>
        <fullName evidence="2">LANO_0H00870g1_1</fullName>
    </submittedName>
</protein>
<dbReference type="InterPro" id="IPR000717">
    <property type="entry name" value="PCI_dom"/>
</dbReference>
<dbReference type="Proteomes" id="UP000189911">
    <property type="component" value="Chromosome H"/>
</dbReference>
<keyword evidence="3" id="KW-1185">Reference proteome</keyword>
<sequence length="586" mass="68188">MDYDPDEYQEDNYDEFMISDDEVEVEIEMEDESDQSLKESDILNTSQNVHVQSDDFDQCDIMYQDTLARANSMIQEHHYNEAIAVLKETISQCQSVKISMVPILSQLIRCRYFAWKAETSLEDKRLQLDAFKQDVRALKQASGATHILDNSESFCSLINELAPSLGSNFILDRRLITDVENILCSKLCLDEFDWIKNEQDATLRQTRLLQYEIGLQQLPEACFNANEQILVEELYNNTQNNLDHLDNLEFLLAWYLFNAMHSKYNTKLERLEELVITISALMKDSFSKPLSLMTIMHFSEAYILFGHINNLRLNHSQVLQCNTELWESYKYLEEIGNKTEFRDLTLCGFILSNMLLIGHRTDLQDIISPFELEQVKILESELLQDLEEIYQAFVDYDMTRFANGLASIERFYYILHPLVDNLVHLLQVRKLWHHVAMCHSCISLADIQEKLSIDQSSPPSRNSILTIIMQSIMDETAQVYFKLDLTRDLVYFGEENRKPLSPYTKATYLASQSNAEQDSTTASKEEWVDNIGVFNLQPRRMKGLKPSAFVQELQNTREAPTTTDYTLQSRTLKYSQLAEYVRDTMR</sequence>
<dbReference type="OrthoDB" id="4047547at2759"/>
<gene>
    <name evidence="2" type="ORF">LANO_0H00870G</name>
</gene>
<reference evidence="3" key="1">
    <citation type="submission" date="2016-03" db="EMBL/GenBank/DDBJ databases">
        <authorList>
            <person name="Devillers Hugo."/>
        </authorList>
    </citation>
    <scope>NUCLEOTIDE SEQUENCE [LARGE SCALE GENOMIC DNA]</scope>
</reference>
<name>A0A1G4KKS4_9SACH</name>
<dbReference type="AlphaFoldDB" id="A0A1G4KKS4"/>
<feature type="domain" description="PCI" evidence="1">
    <location>
        <begin position="321"/>
        <end position="497"/>
    </location>
</feature>
<evidence type="ECO:0000259" key="1">
    <source>
        <dbReference type="PROSITE" id="PS50250"/>
    </source>
</evidence>